<dbReference type="Proteomes" id="UP000095282">
    <property type="component" value="Unplaced"/>
</dbReference>
<evidence type="ECO:0000256" key="1">
    <source>
        <dbReference type="ARBA" id="ARBA00022999"/>
    </source>
</evidence>
<dbReference type="PROSITE" id="PS50001">
    <property type="entry name" value="SH2"/>
    <property type="match status" value="2"/>
</dbReference>
<organism evidence="6 7">
    <name type="scientific">Caenorhabditis tropicalis</name>
    <dbReference type="NCBI Taxonomy" id="1561998"/>
    <lineage>
        <taxon>Eukaryota</taxon>
        <taxon>Metazoa</taxon>
        <taxon>Ecdysozoa</taxon>
        <taxon>Nematoda</taxon>
        <taxon>Chromadorea</taxon>
        <taxon>Rhabditida</taxon>
        <taxon>Rhabditina</taxon>
        <taxon>Rhabditomorpha</taxon>
        <taxon>Rhabditoidea</taxon>
        <taxon>Rhabditidae</taxon>
        <taxon>Peloderinae</taxon>
        <taxon>Caenorhabditis</taxon>
    </lineage>
</organism>
<evidence type="ECO:0000256" key="4">
    <source>
        <dbReference type="SAM" id="SignalP"/>
    </source>
</evidence>
<dbReference type="CDD" id="cd00173">
    <property type="entry name" value="SH2"/>
    <property type="match status" value="1"/>
</dbReference>
<name>A0A1I7TLM9_9PELO</name>
<dbReference type="SUPFAM" id="SSF55550">
    <property type="entry name" value="SH2 domain"/>
    <property type="match status" value="3"/>
</dbReference>
<dbReference type="AlphaFoldDB" id="A0A1I7TLM9"/>
<keyword evidence="6" id="KW-1185">Reference proteome</keyword>
<feature type="domain" description="SH2" evidence="5">
    <location>
        <begin position="419"/>
        <end position="529"/>
    </location>
</feature>
<protein>
    <submittedName>
        <fullName evidence="7">SH2 domain-containing protein</fullName>
    </submittedName>
</protein>
<dbReference type="STRING" id="1561998.A0A1I7TLM9"/>
<accession>A0A1I7TLM9</accession>
<evidence type="ECO:0000313" key="6">
    <source>
        <dbReference type="Proteomes" id="UP000095282"/>
    </source>
</evidence>
<evidence type="ECO:0000259" key="5">
    <source>
        <dbReference type="PROSITE" id="PS50001"/>
    </source>
</evidence>
<sequence length="587" mass="68433">MNLHFLLWTILLAQSAIVTSGQPIRIENQTDLNKIAIHLFDHILKLVREAFNSHDQAHLNQLVEPPSGWIFHCQKELYTWMVHTLSKVCLFNEFIKINNMCRCFGAVKLMHIIIKNERCGFHPDSLHFLSVVDLIMYYQQNSLKSYNKLMDIQLYFPVAKDGRYDVTYDLYKQDWYWENEEKEYIWQELICKPDGSFIVRNSRPPTPFTLSIKCDGKVRHLHIVVRDNKCGFDFDSLYYDTVVWLIEFYQKCSLKTYSSLLDVVLINPVSRASRAVNWIMKAGQLEEKKMLDADNDLDWKNACHSEGLRMNQLSSIRKFKLFNLNQYSIERAQGQIKNLALHAQGLAKEIHKKQAEIVLSVEQQATSSEQIDELTEQKMLLEKEINQEIKPNADSILTQVVACESTNLTKLLVDLELNWTPVEYMMRRSSRQSAERILDLALNKIKSQDIKLNGAIFLIRESVTQPGKFYLTAFFEKQVFHVPINQNEAGWGFLHKLHFTSIPDFVRYYSHHPLNTHLEGYNFLLQIPAFEMSLIETSKEEQPSPTSFLNPNFLDDSISIQTDTTSLNSFLPDDPRDTDWTCWPEAQ</sequence>
<evidence type="ECO:0000313" key="7">
    <source>
        <dbReference type="WBParaSite" id="Csp11.Scaffold628.g7145.t3"/>
    </source>
</evidence>
<evidence type="ECO:0000256" key="2">
    <source>
        <dbReference type="PROSITE-ProRule" id="PRU00191"/>
    </source>
</evidence>
<feature type="chain" id="PRO_5009307661" evidence="4">
    <location>
        <begin position="22"/>
        <end position="587"/>
    </location>
</feature>
<dbReference type="Pfam" id="PF00017">
    <property type="entry name" value="SH2"/>
    <property type="match status" value="2"/>
</dbReference>
<keyword evidence="1 2" id="KW-0727">SH2 domain</keyword>
<reference evidence="7" key="1">
    <citation type="submission" date="2016-11" db="UniProtKB">
        <authorList>
            <consortium name="WormBaseParasite"/>
        </authorList>
    </citation>
    <scope>IDENTIFICATION</scope>
</reference>
<evidence type="ECO:0000256" key="3">
    <source>
        <dbReference type="SAM" id="Coils"/>
    </source>
</evidence>
<dbReference type="eggNOG" id="KOG4637">
    <property type="taxonomic scope" value="Eukaryota"/>
</dbReference>
<dbReference type="GO" id="GO:0005942">
    <property type="term" value="C:phosphatidylinositol 3-kinase complex"/>
    <property type="evidence" value="ECO:0007669"/>
    <property type="project" value="TreeGrafter"/>
</dbReference>
<feature type="domain" description="SH2" evidence="5">
    <location>
        <begin position="175"/>
        <end position="269"/>
    </location>
</feature>
<dbReference type="InterPro" id="IPR036860">
    <property type="entry name" value="SH2_dom_sf"/>
</dbReference>
<dbReference type="PANTHER" id="PTHR10155:SF10">
    <property type="entry name" value="PI3K21B, ISOFORM B"/>
    <property type="match status" value="1"/>
</dbReference>
<dbReference type="GO" id="GO:0008286">
    <property type="term" value="P:insulin receptor signaling pathway"/>
    <property type="evidence" value="ECO:0007669"/>
    <property type="project" value="TreeGrafter"/>
</dbReference>
<dbReference type="WBParaSite" id="Csp11.Scaffold628.g7145.t3">
    <property type="protein sequence ID" value="Csp11.Scaffold628.g7145.t3"/>
    <property type="gene ID" value="Csp11.Scaffold628.g7145"/>
</dbReference>
<feature type="signal peptide" evidence="4">
    <location>
        <begin position="1"/>
        <end position="21"/>
    </location>
</feature>
<dbReference type="GO" id="GO:0046854">
    <property type="term" value="P:phosphatidylinositol phosphate biosynthetic process"/>
    <property type="evidence" value="ECO:0007669"/>
    <property type="project" value="TreeGrafter"/>
</dbReference>
<dbReference type="PANTHER" id="PTHR10155">
    <property type="entry name" value="PHOSPHATIDYLINOSITOL 3-KINASE REGULATORY SUBUNIT"/>
    <property type="match status" value="1"/>
</dbReference>
<proteinExistence type="predicted"/>
<dbReference type="Gene3D" id="3.30.505.10">
    <property type="entry name" value="SH2 domain"/>
    <property type="match status" value="3"/>
</dbReference>
<dbReference type="GO" id="GO:0046935">
    <property type="term" value="F:1-phosphatidylinositol-3-kinase regulator activity"/>
    <property type="evidence" value="ECO:0007669"/>
    <property type="project" value="TreeGrafter"/>
</dbReference>
<dbReference type="InterPro" id="IPR000980">
    <property type="entry name" value="SH2"/>
</dbReference>
<keyword evidence="3" id="KW-0175">Coiled coil</keyword>
<keyword evidence="4" id="KW-0732">Signal</keyword>
<dbReference type="SMART" id="SM00252">
    <property type="entry name" value="SH2"/>
    <property type="match status" value="2"/>
</dbReference>
<feature type="coiled-coil region" evidence="3">
    <location>
        <begin position="329"/>
        <end position="384"/>
    </location>
</feature>